<dbReference type="Proteomes" id="UP001289374">
    <property type="component" value="Unassembled WGS sequence"/>
</dbReference>
<evidence type="ECO:0000313" key="2">
    <source>
        <dbReference type="Proteomes" id="UP001289374"/>
    </source>
</evidence>
<reference evidence="1" key="1">
    <citation type="submission" date="2020-06" db="EMBL/GenBank/DDBJ databases">
        <authorList>
            <person name="Li T."/>
            <person name="Hu X."/>
            <person name="Zhang T."/>
            <person name="Song X."/>
            <person name="Zhang H."/>
            <person name="Dai N."/>
            <person name="Sheng W."/>
            <person name="Hou X."/>
            <person name="Wei L."/>
        </authorList>
    </citation>
    <scope>NUCLEOTIDE SEQUENCE</scope>
    <source>
        <strain evidence="1">K16</strain>
        <tissue evidence="1">Leaf</tissue>
    </source>
</reference>
<reference evidence="1" key="2">
    <citation type="journal article" date="2024" name="Plant">
        <title>Genomic evolution and insights into agronomic trait innovations of Sesamum species.</title>
        <authorList>
            <person name="Miao H."/>
            <person name="Wang L."/>
            <person name="Qu L."/>
            <person name="Liu H."/>
            <person name="Sun Y."/>
            <person name="Le M."/>
            <person name="Wang Q."/>
            <person name="Wei S."/>
            <person name="Zheng Y."/>
            <person name="Lin W."/>
            <person name="Duan Y."/>
            <person name="Cao H."/>
            <person name="Xiong S."/>
            <person name="Wang X."/>
            <person name="Wei L."/>
            <person name="Li C."/>
            <person name="Ma Q."/>
            <person name="Ju M."/>
            <person name="Zhao R."/>
            <person name="Li G."/>
            <person name="Mu C."/>
            <person name="Tian Q."/>
            <person name="Mei H."/>
            <person name="Zhang T."/>
            <person name="Gao T."/>
            <person name="Zhang H."/>
        </authorList>
    </citation>
    <scope>NUCLEOTIDE SEQUENCE</scope>
    <source>
        <strain evidence="1">K16</strain>
    </source>
</reference>
<dbReference type="PANTHER" id="PTHR33067">
    <property type="entry name" value="RNA-DIRECTED DNA POLYMERASE-RELATED"/>
    <property type="match status" value="1"/>
</dbReference>
<dbReference type="Gene3D" id="2.40.70.10">
    <property type="entry name" value="Acid Proteases"/>
    <property type="match status" value="1"/>
</dbReference>
<evidence type="ECO:0000313" key="1">
    <source>
        <dbReference type="EMBL" id="KAK4404376.1"/>
    </source>
</evidence>
<name>A0AAE2C0D2_9LAMI</name>
<comment type="caution">
    <text evidence="1">The sequence shown here is derived from an EMBL/GenBank/DDBJ whole genome shotgun (WGS) entry which is preliminary data.</text>
</comment>
<proteinExistence type="predicted"/>
<dbReference type="EMBL" id="JACGWL010000004">
    <property type="protein sequence ID" value="KAK4404376.1"/>
    <property type="molecule type" value="Genomic_DNA"/>
</dbReference>
<dbReference type="InterPro" id="IPR021109">
    <property type="entry name" value="Peptidase_aspartic_dom_sf"/>
</dbReference>
<dbReference type="PANTHER" id="PTHR33067:SF9">
    <property type="entry name" value="RNA-DIRECTED DNA POLYMERASE"/>
    <property type="match status" value="1"/>
</dbReference>
<gene>
    <name evidence="1" type="ORF">Sango_0806200</name>
</gene>
<sequence>MAVEQERQPCGGKYCSNNGFLTTSLTASTASGGELTQFDPEIEGTFDRQKNTIERGENSRDSDIKEQLAIIEPAMDHVGAVERPMMKYSFPASDGMISSIAKPTVQANNFEIKPFIIQIIRSSVQFSGLLEEDPNKHLSNFLKYVIPLNLMVLVMMLLDLEFSHFHYVMLQKIGFQSLLLLDRESLFDAWCRCNNHIVYSNGCTNTKLDNLGAAIWNGAPIGPCGACGRTRHLSQYYKMPSYAKVLKKVISNKRKWEGGEMVKLNEECSTILQISYHQSSMIQGVFSIPCTTGNTNFDKVLCDLRASVNLMSYSIFEKVGMYELTPTIITLQLADRSIKYPRGIVEDVLVKVGKFIIPVDFIVLDMEEDMNMPLRKSFLAASRALIDVQKCQLTLELMMNMQSLMCFKP</sequence>
<protein>
    <submittedName>
        <fullName evidence="1">Uncharacterized protein</fullName>
    </submittedName>
</protein>
<keyword evidence="2" id="KW-1185">Reference proteome</keyword>
<organism evidence="1 2">
    <name type="scientific">Sesamum angolense</name>
    <dbReference type="NCBI Taxonomy" id="2727404"/>
    <lineage>
        <taxon>Eukaryota</taxon>
        <taxon>Viridiplantae</taxon>
        <taxon>Streptophyta</taxon>
        <taxon>Embryophyta</taxon>
        <taxon>Tracheophyta</taxon>
        <taxon>Spermatophyta</taxon>
        <taxon>Magnoliopsida</taxon>
        <taxon>eudicotyledons</taxon>
        <taxon>Gunneridae</taxon>
        <taxon>Pentapetalae</taxon>
        <taxon>asterids</taxon>
        <taxon>lamiids</taxon>
        <taxon>Lamiales</taxon>
        <taxon>Pedaliaceae</taxon>
        <taxon>Sesamum</taxon>
    </lineage>
</organism>
<dbReference type="CDD" id="cd00303">
    <property type="entry name" value="retropepsin_like"/>
    <property type="match status" value="1"/>
</dbReference>
<dbReference type="AlphaFoldDB" id="A0AAE2C0D2"/>
<accession>A0AAE2C0D2</accession>